<comment type="caution">
    <text evidence="2">The sequence shown here is derived from an EMBL/GenBank/DDBJ whole genome shotgun (WGS) entry which is preliminary data.</text>
</comment>
<accession>A0ABP1PPH2</accession>
<proteinExistence type="predicted"/>
<evidence type="ECO:0000313" key="3">
    <source>
        <dbReference type="Proteomes" id="UP001642540"/>
    </source>
</evidence>
<dbReference type="SUPFAM" id="SSF81383">
    <property type="entry name" value="F-box domain"/>
    <property type="match status" value="1"/>
</dbReference>
<reference evidence="2 3" key="1">
    <citation type="submission" date="2024-08" db="EMBL/GenBank/DDBJ databases">
        <authorList>
            <person name="Cucini C."/>
            <person name="Frati F."/>
        </authorList>
    </citation>
    <scope>NUCLEOTIDE SEQUENCE [LARGE SCALE GENOMIC DNA]</scope>
</reference>
<protein>
    <recommendedName>
        <fullName evidence="1">F-box domain-containing protein</fullName>
    </recommendedName>
</protein>
<evidence type="ECO:0000313" key="2">
    <source>
        <dbReference type="EMBL" id="CAL8068713.1"/>
    </source>
</evidence>
<feature type="domain" description="F-box" evidence="1">
    <location>
        <begin position="59"/>
        <end position="90"/>
    </location>
</feature>
<dbReference type="InterPro" id="IPR036047">
    <property type="entry name" value="F-box-like_dom_sf"/>
</dbReference>
<sequence>MEGEVASPPPAKRAKLLGGGGFEVEVQVLRGGGGEEEVFDGKHPQNVSVYESPRTEPMLVPELWAQIFEYLPPDELITVINTCPEWGKLLEAKRTSVLFPKILKHCALGYLGIETVKVCRTLNKACKEAIDLAIPEIPQMIRIREGMEVHVRAIQARIRLGMRRHLRNRLLREQGLPEEVFREGDEEEVEQPGQENEFNAEQMRDFIFRQFRRPQE</sequence>
<keyword evidence="3" id="KW-1185">Reference proteome</keyword>
<organism evidence="2 3">
    <name type="scientific">Orchesella dallaii</name>
    <dbReference type="NCBI Taxonomy" id="48710"/>
    <lineage>
        <taxon>Eukaryota</taxon>
        <taxon>Metazoa</taxon>
        <taxon>Ecdysozoa</taxon>
        <taxon>Arthropoda</taxon>
        <taxon>Hexapoda</taxon>
        <taxon>Collembola</taxon>
        <taxon>Entomobryomorpha</taxon>
        <taxon>Entomobryoidea</taxon>
        <taxon>Orchesellidae</taxon>
        <taxon>Orchesellinae</taxon>
        <taxon>Orchesella</taxon>
    </lineage>
</organism>
<dbReference type="InterPro" id="IPR001810">
    <property type="entry name" value="F-box_dom"/>
</dbReference>
<gene>
    <name evidence="2" type="ORF">ODALV1_LOCUS424</name>
</gene>
<dbReference type="EMBL" id="CAXLJM020000002">
    <property type="protein sequence ID" value="CAL8068713.1"/>
    <property type="molecule type" value="Genomic_DNA"/>
</dbReference>
<dbReference type="Pfam" id="PF00646">
    <property type="entry name" value="F-box"/>
    <property type="match status" value="1"/>
</dbReference>
<dbReference type="Proteomes" id="UP001642540">
    <property type="component" value="Unassembled WGS sequence"/>
</dbReference>
<evidence type="ECO:0000259" key="1">
    <source>
        <dbReference type="Pfam" id="PF00646"/>
    </source>
</evidence>
<dbReference type="CDD" id="cd09917">
    <property type="entry name" value="F-box_SF"/>
    <property type="match status" value="1"/>
</dbReference>
<name>A0ABP1PPH2_9HEXA</name>